<keyword evidence="2" id="KW-1185">Reference proteome</keyword>
<dbReference type="Pfam" id="PF14026">
    <property type="entry name" value="SCO4226-like"/>
    <property type="match status" value="1"/>
</dbReference>
<proteinExistence type="predicted"/>
<dbReference type="Proteomes" id="UP001185015">
    <property type="component" value="Unassembled WGS sequence"/>
</dbReference>
<accession>A0AA90TZW7</accession>
<evidence type="ECO:0000313" key="1">
    <source>
        <dbReference type="EMBL" id="MDR6223245.1"/>
    </source>
</evidence>
<sequence length="79" mass="9351">MTRYIDQHKMGSMTPEMLRKMQNEPRDEFGVLHHEIFFNKEDDKVWCVVDAPDKEAVKKHHSNAGVEVEWVHEIESTLD</sequence>
<dbReference type="AlphaFoldDB" id="A0AA90TZW7"/>
<gene>
    <name evidence="1" type="ORF">J2750_001710</name>
</gene>
<dbReference type="Gene3D" id="3.30.70.3090">
    <property type="entry name" value="ORF SCO4226, nickel-binding ferredoxin-like monomer"/>
    <property type="match status" value="1"/>
</dbReference>
<evidence type="ECO:0000313" key="2">
    <source>
        <dbReference type="Proteomes" id="UP001185015"/>
    </source>
</evidence>
<dbReference type="RefSeq" id="WP_270095553.1">
    <property type="nucleotide sequence ID" value="NZ_JAQFFK010000001.1"/>
</dbReference>
<dbReference type="InterPro" id="IPR025336">
    <property type="entry name" value="SCO4226-like"/>
</dbReference>
<protein>
    <recommendedName>
        <fullName evidence="3">DUF4242 domain-containing protein</fullName>
    </recommendedName>
</protein>
<reference evidence="1 2" key="1">
    <citation type="submission" date="2023-07" db="EMBL/GenBank/DDBJ databases">
        <title>Genomic Encyclopedia of Type Strains, Phase IV (KMG-IV): sequencing the most valuable type-strain genomes for metagenomic binning, comparative biology and taxonomic classification.</title>
        <authorList>
            <person name="Goeker M."/>
        </authorList>
    </citation>
    <scope>NUCLEOTIDE SEQUENCE [LARGE SCALE GENOMIC DNA]</scope>
    <source>
        <strain evidence="1 2">DSM 17273</strain>
    </source>
</reference>
<name>A0AA90TZW7_9EURY</name>
<dbReference type="InterPro" id="IPR042557">
    <property type="entry name" value="SCO4226"/>
</dbReference>
<dbReference type="EMBL" id="JAVDQI010000006">
    <property type="protein sequence ID" value="MDR6223245.1"/>
    <property type="molecule type" value="Genomic_DNA"/>
</dbReference>
<comment type="caution">
    <text evidence="1">The sequence shown here is derived from an EMBL/GenBank/DDBJ whole genome shotgun (WGS) entry which is preliminary data.</text>
</comment>
<organism evidence="1 2">
    <name type="scientific">Methanococcoides alaskense</name>
    <dbReference type="NCBI Taxonomy" id="325778"/>
    <lineage>
        <taxon>Archaea</taxon>
        <taxon>Methanobacteriati</taxon>
        <taxon>Methanobacteriota</taxon>
        <taxon>Stenosarchaea group</taxon>
        <taxon>Methanomicrobia</taxon>
        <taxon>Methanosarcinales</taxon>
        <taxon>Methanosarcinaceae</taxon>
        <taxon>Methanococcoides</taxon>
    </lineage>
</organism>
<evidence type="ECO:0008006" key="3">
    <source>
        <dbReference type="Google" id="ProtNLM"/>
    </source>
</evidence>